<reference evidence="2" key="2">
    <citation type="book" date="2010" name="PROCEEDINGS OF 13TH INTERNATIONAL CONFERENCE ON HARMFUL ALGAE" publisher="International Society For The Study of Harmful Algae" city="Hong Kong, China">
        <title>Dinoflagellate meta-transcriptomics enabled by spliced leader.</title>
        <editorList>
            <person name="Unknown A."/>
        </editorList>
        <authorList>
            <person name="Lin S."/>
            <person name="Zhang H."/>
        </authorList>
    </citation>
    <scope>NUCLEOTIDE SEQUENCE</scope>
    <source>
        <strain evidence="2">CCMP696</strain>
    </source>
</reference>
<evidence type="ECO:0000256" key="1">
    <source>
        <dbReference type="SAM" id="MobiDB-lite"/>
    </source>
</evidence>
<accession>E8Z6T7</accession>
<sequence length="239" mass="25808">GVPFGTIRADFSLSAMPMSTRSSSARKLPVVPCVCVGLGLMLFGVAVCSSSLPGADDEAVAFAGAPEFHTKRLRTRMQARKFTARDRGNPELEKYMDERRKVRTASWEAMENQGWENVGVSAADVQRRMQANERKAQKTSGGGGGGGFQMPSFEMPSFSMPAPAPSPAASPAPSGAPAPGPLDWLVQLFQPDHNDHHHDAAPGPDQCIFQEPSLSAALKRHRRGHPALPVELRRLARRT</sequence>
<dbReference type="AlphaFoldDB" id="E8Z6T7"/>
<feature type="non-terminal residue" evidence="2">
    <location>
        <position position="1"/>
    </location>
</feature>
<dbReference type="EMBL" id="FJ600140">
    <property type="protein sequence ID" value="ACU45167.1"/>
    <property type="molecule type" value="mRNA"/>
</dbReference>
<protein>
    <submittedName>
        <fullName evidence="2">Uncharacterized protein</fullName>
    </submittedName>
</protein>
<reference evidence="2" key="1">
    <citation type="submission" date="2008-12" db="EMBL/GenBank/DDBJ databases">
        <authorList>
            <person name="Zhang H."/>
            <person name="Lin S."/>
        </authorList>
    </citation>
    <scope>NUCLEOTIDE SEQUENCE</scope>
    <source>
        <strain evidence="2">CCMP696</strain>
    </source>
</reference>
<feature type="region of interest" description="Disordered" evidence="1">
    <location>
        <begin position="129"/>
        <end position="183"/>
    </location>
</feature>
<evidence type="ECO:0000313" key="2">
    <source>
        <dbReference type="EMBL" id="ACU45167.1"/>
    </source>
</evidence>
<feature type="compositionally biased region" description="Pro residues" evidence="1">
    <location>
        <begin position="162"/>
        <end position="180"/>
    </location>
</feature>
<name>E8Z6T7_PROMN</name>
<proteinExistence type="evidence at transcript level"/>
<organism evidence="2">
    <name type="scientific">Prorocentrum minimum</name>
    <name type="common">Dinoflagellate</name>
    <name type="synonym">Exuviaella minima</name>
    <dbReference type="NCBI Taxonomy" id="39449"/>
    <lineage>
        <taxon>Eukaryota</taxon>
        <taxon>Sar</taxon>
        <taxon>Alveolata</taxon>
        <taxon>Dinophyceae</taxon>
        <taxon>Prorocentrales</taxon>
        <taxon>Prorocentraceae</taxon>
        <taxon>Prorocentrum</taxon>
    </lineage>
</organism>